<evidence type="ECO:0000256" key="1">
    <source>
        <dbReference type="ARBA" id="ARBA00023002"/>
    </source>
</evidence>
<evidence type="ECO:0000313" key="4">
    <source>
        <dbReference type="EMBL" id="CBX31466.1"/>
    </source>
</evidence>
<gene>
    <name evidence="4" type="ORF">N47_E49780</name>
</gene>
<protein>
    <submittedName>
        <fullName evidence="4">Uncharacterized protein</fullName>
    </submittedName>
</protein>
<dbReference type="GO" id="GO:0000166">
    <property type="term" value="F:nucleotide binding"/>
    <property type="evidence" value="ECO:0007669"/>
    <property type="project" value="InterPro"/>
</dbReference>
<organism evidence="4">
    <name type="scientific">uncultured Desulfobacterium sp</name>
    <dbReference type="NCBI Taxonomy" id="201089"/>
    <lineage>
        <taxon>Bacteria</taxon>
        <taxon>Pseudomonadati</taxon>
        <taxon>Thermodesulfobacteriota</taxon>
        <taxon>Desulfobacteria</taxon>
        <taxon>Desulfobacterales</taxon>
        <taxon>Desulfobacteriaceae</taxon>
        <taxon>Desulfobacterium</taxon>
        <taxon>environmental samples</taxon>
    </lineage>
</organism>
<dbReference type="PANTHER" id="PTHR43818:SF11">
    <property type="entry name" value="BCDNA.GH03377"/>
    <property type="match status" value="1"/>
</dbReference>
<evidence type="ECO:0000259" key="3">
    <source>
        <dbReference type="Pfam" id="PF22725"/>
    </source>
</evidence>
<dbReference type="Gene3D" id="3.40.50.720">
    <property type="entry name" value="NAD(P)-binding Rossmann-like Domain"/>
    <property type="match status" value="1"/>
</dbReference>
<dbReference type="InterPro" id="IPR000683">
    <property type="entry name" value="Gfo/Idh/MocA-like_OxRdtase_N"/>
</dbReference>
<feature type="domain" description="GFO/IDH/MocA-like oxidoreductase" evidence="3">
    <location>
        <begin position="130"/>
        <end position="261"/>
    </location>
</feature>
<evidence type="ECO:0000259" key="2">
    <source>
        <dbReference type="Pfam" id="PF01408"/>
    </source>
</evidence>
<dbReference type="SUPFAM" id="SSF51735">
    <property type="entry name" value="NAD(P)-binding Rossmann-fold domains"/>
    <property type="match status" value="1"/>
</dbReference>
<feature type="domain" description="Gfo/Idh/MocA-like oxidoreductase N-terminal" evidence="2">
    <location>
        <begin position="2"/>
        <end position="121"/>
    </location>
</feature>
<dbReference type="InterPro" id="IPR036291">
    <property type="entry name" value="NAD(P)-bd_dom_sf"/>
</dbReference>
<dbReference type="AlphaFoldDB" id="E1YJL2"/>
<dbReference type="PANTHER" id="PTHR43818">
    <property type="entry name" value="BCDNA.GH03377"/>
    <property type="match status" value="1"/>
</dbReference>
<dbReference type="InterPro" id="IPR050463">
    <property type="entry name" value="Gfo/Idh/MocA_oxidrdct_glycsds"/>
</dbReference>
<dbReference type="EMBL" id="FR695877">
    <property type="protein sequence ID" value="CBX31466.1"/>
    <property type="molecule type" value="Genomic_DNA"/>
</dbReference>
<dbReference type="Pfam" id="PF22725">
    <property type="entry name" value="GFO_IDH_MocA_C3"/>
    <property type="match status" value="1"/>
</dbReference>
<dbReference type="GO" id="GO:0016491">
    <property type="term" value="F:oxidoreductase activity"/>
    <property type="evidence" value="ECO:0007669"/>
    <property type="project" value="UniProtKB-KW"/>
</dbReference>
<proteinExistence type="predicted"/>
<dbReference type="InterPro" id="IPR055170">
    <property type="entry name" value="GFO_IDH_MocA-like_dom"/>
</dbReference>
<keyword evidence="1" id="KW-0560">Oxidoreductase</keyword>
<name>E1YJL2_9BACT</name>
<accession>E1YJL2</accession>
<reference evidence="4" key="1">
    <citation type="journal article" date="2011" name="Environ. Microbiol.">
        <title>Genomic insights into the metabolic potential of the polycyclic aromatic hydrocarbon degrading sulfate-reducing Deltaproteobacterium N47.</title>
        <authorList>
            <person name="Bergmann F."/>
            <person name="Selesi D."/>
            <person name="Weinmaier T."/>
            <person name="Tischler P."/>
            <person name="Rattei T."/>
            <person name="Meckenstock R.U."/>
        </authorList>
    </citation>
    <scope>NUCLEOTIDE SEQUENCE</scope>
</reference>
<dbReference type="SUPFAM" id="SSF55347">
    <property type="entry name" value="Glyceraldehyde-3-phosphate dehydrogenase-like, C-terminal domain"/>
    <property type="match status" value="1"/>
</dbReference>
<dbReference type="Gene3D" id="3.30.360.10">
    <property type="entry name" value="Dihydrodipicolinate Reductase, domain 2"/>
    <property type="match status" value="1"/>
</dbReference>
<sequence>MLKVAIIGCGKMADNHAEIIQRIAIAKMVGVCDSESLMARDMSERFNIEKYFTNVQEMLETVKPDVVHITTPPQSHFELGKICLEAGCNVYMEKPFTLNTAEAGKLIKLAEHNGVKITAGHNAQFTHAMMRMRELVNSGYLGGKPIHMESHYCYDFGDVSFAKALLGDKDHWVRKLPGSLLQNIISHGISKIVEFLSGDNPIVIAHGFTSSFLKNIGQDDIVDEVRVIIRDEDSTTAYFTFSSQIKPSPHQFRLYGTKNSLIVDDDNQILIKIDNKDYKSYVRYFIPPFQYAKQYIENFKLNLKKFIMKDFHLPNEAALKTLITSFYNSITNNEPLPLSYKEILLTSKIMDTIFEQINTN</sequence>
<dbReference type="Pfam" id="PF01408">
    <property type="entry name" value="GFO_IDH_MocA"/>
    <property type="match status" value="1"/>
</dbReference>